<evidence type="ECO:0000256" key="1">
    <source>
        <dbReference type="ARBA" id="ARBA00022723"/>
    </source>
</evidence>
<dbReference type="RefSeq" id="WP_331214395.1">
    <property type="nucleotide sequence ID" value="NZ_JAZGQK010000010.1"/>
</dbReference>
<sequence>MGSLSRSRMLAIAALVTAAILGGAYTLGHTLGRAGTERHQPEAAGHGQVDTGAAYPADGGLASPPVHGPEGGAERGTEHPPVTSAPAPSPSSAPDGSDEEDPGTAQPGETQLPPEPDGPYGARVTTGTGTVALTFDDGPDPRYTPQTLAVLREFHVRATFCLVGENARAYPGLVRAIVADGHTLCNHSWDHNVALGSRSTTSILADLTRTNDAIRAAVPQASIPYYRQPGGNWTGSLVAAARELGMTSLHWTVDPRDWTLPGAGNIASMVTASAFPGAVVLLHDGGGNRQGTVNALYPILISLSRRFVIAPLPTGAPESEPSATVPPSGSPPGGADQPSHAQPG</sequence>
<evidence type="ECO:0000256" key="3">
    <source>
        <dbReference type="SAM" id="MobiDB-lite"/>
    </source>
</evidence>
<dbReference type="GO" id="GO:0016787">
    <property type="term" value="F:hydrolase activity"/>
    <property type="evidence" value="ECO:0007669"/>
    <property type="project" value="UniProtKB-KW"/>
</dbReference>
<evidence type="ECO:0000313" key="6">
    <source>
        <dbReference type="Proteomes" id="UP001332243"/>
    </source>
</evidence>
<dbReference type="PANTHER" id="PTHR10587">
    <property type="entry name" value="GLYCOSYL TRANSFERASE-RELATED"/>
    <property type="match status" value="1"/>
</dbReference>
<dbReference type="EC" id="3.-.-.-" evidence="5"/>
<feature type="region of interest" description="Disordered" evidence="3">
    <location>
        <begin position="312"/>
        <end position="344"/>
    </location>
</feature>
<dbReference type="SUPFAM" id="SSF88713">
    <property type="entry name" value="Glycoside hydrolase/deacetylase"/>
    <property type="match status" value="1"/>
</dbReference>
<keyword evidence="6" id="KW-1185">Reference proteome</keyword>
<feature type="region of interest" description="Disordered" evidence="3">
    <location>
        <begin position="36"/>
        <end position="139"/>
    </location>
</feature>
<dbReference type="PANTHER" id="PTHR10587:SF133">
    <property type="entry name" value="CHITIN DEACETYLASE 1-RELATED"/>
    <property type="match status" value="1"/>
</dbReference>
<dbReference type="PROSITE" id="PS51677">
    <property type="entry name" value="NODB"/>
    <property type="match status" value="1"/>
</dbReference>
<keyword evidence="1" id="KW-0479">Metal-binding</keyword>
<protein>
    <submittedName>
        <fullName evidence="5">Polysaccharide deacetylase family protein</fullName>
        <ecNumber evidence="5">3.-.-.-</ecNumber>
    </submittedName>
</protein>
<dbReference type="InterPro" id="IPR011330">
    <property type="entry name" value="Glyco_hydro/deAcase_b/a-brl"/>
</dbReference>
<feature type="compositionally biased region" description="Low complexity" evidence="3">
    <location>
        <begin position="84"/>
        <end position="95"/>
    </location>
</feature>
<gene>
    <name evidence="5" type="ORF">V1633_12285</name>
</gene>
<dbReference type="InterPro" id="IPR050248">
    <property type="entry name" value="Polysacc_deacetylase_ArnD"/>
</dbReference>
<dbReference type="Pfam" id="PF01522">
    <property type="entry name" value="Polysacc_deac_1"/>
    <property type="match status" value="1"/>
</dbReference>
<keyword evidence="2 5" id="KW-0378">Hydrolase</keyword>
<evidence type="ECO:0000313" key="5">
    <source>
        <dbReference type="EMBL" id="MEE6259265.1"/>
    </source>
</evidence>
<reference evidence="5 6" key="1">
    <citation type="submission" date="2024-01" db="EMBL/GenBank/DDBJ databases">
        <title>Genome insights into Plantactinospora sonchi sp. nov.</title>
        <authorList>
            <person name="Wang L."/>
        </authorList>
    </citation>
    <scope>NUCLEOTIDE SEQUENCE [LARGE SCALE GENOMIC DNA]</scope>
    <source>
        <strain evidence="5 6">NEAU-QY2</strain>
    </source>
</reference>
<dbReference type="InterPro" id="IPR002509">
    <property type="entry name" value="NODB_dom"/>
</dbReference>
<evidence type="ECO:0000256" key="2">
    <source>
        <dbReference type="ARBA" id="ARBA00022801"/>
    </source>
</evidence>
<dbReference type="Proteomes" id="UP001332243">
    <property type="component" value="Unassembled WGS sequence"/>
</dbReference>
<dbReference type="Gene3D" id="3.20.20.370">
    <property type="entry name" value="Glycoside hydrolase/deacetylase"/>
    <property type="match status" value="1"/>
</dbReference>
<organism evidence="5 6">
    <name type="scientific">Plantactinospora sonchi</name>
    <dbReference type="NCBI Taxonomy" id="1544735"/>
    <lineage>
        <taxon>Bacteria</taxon>
        <taxon>Bacillati</taxon>
        <taxon>Actinomycetota</taxon>
        <taxon>Actinomycetes</taxon>
        <taxon>Micromonosporales</taxon>
        <taxon>Micromonosporaceae</taxon>
        <taxon>Plantactinospora</taxon>
    </lineage>
</organism>
<dbReference type="CDD" id="cd10917">
    <property type="entry name" value="CE4_NodB_like_6s_7s"/>
    <property type="match status" value="1"/>
</dbReference>
<comment type="caution">
    <text evidence="5">The sequence shown here is derived from an EMBL/GenBank/DDBJ whole genome shotgun (WGS) entry which is preliminary data.</text>
</comment>
<evidence type="ECO:0000259" key="4">
    <source>
        <dbReference type="PROSITE" id="PS51677"/>
    </source>
</evidence>
<name>A0ABU7RS46_9ACTN</name>
<feature type="domain" description="NodB homology" evidence="4">
    <location>
        <begin position="129"/>
        <end position="308"/>
    </location>
</feature>
<accession>A0ABU7RS46</accession>
<proteinExistence type="predicted"/>
<dbReference type="EMBL" id="JAZGQK010000010">
    <property type="protein sequence ID" value="MEE6259265.1"/>
    <property type="molecule type" value="Genomic_DNA"/>
</dbReference>